<dbReference type="GeneID" id="57143836"/>
<sequence length="273" mass="28040">MALSDQQTALLPPRLQPGPPDPGQPRPGVLFAVLAVVLVALAVTALATAEAISRAESQRTIASMVRAALELPDSQRIDVDIEGFALLQQPFGRFDGAHATVRSFPTGPATSDLTFDMEGLRGGDGDWTLDGLSGALTLTAAQATALFVPAEARGAVRVGFSGDDVVFDVSLPGGMGTQTGSVAMTPRFEKGRVSAGVSSVTAGGKVLSVEEVTALTGGDLAALQVEPLCFAELLPRALHVSDVAVSEQRFRVELGVDLATFDTAAGSEPGSCP</sequence>
<gene>
    <name evidence="3" type="ORF">MTE01_11390</name>
</gene>
<proteinExistence type="predicted"/>
<name>A0A4Y3QIY3_MICTE</name>
<dbReference type="AlphaFoldDB" id="A0A4Y3QIY3"/>
<feature type="region of interest" description="Disordered" evidence="1">
    <location>
        <begin position="1"/>
        <end position="24"/>
    </location>
</feature>
<dbReference type="EMBL" id="BJML01000002">
    <property type="protein sequence ID" value="GEB45194.1"/>
    <property type="molecule type" value="Genomic_DNA"/>
</dbReference>
<evidence type="ECO:0000313" key="3">
    <source>
        <dbReference type="EMBL" id="GEB45194.1"/>
    </source>
</evidence>
<evidence type="ECO:0000256" key="1">
    <source>
        <dbReference type="SAM" id="MobiDB-lite"/>
    </source>
</evidence>
<dbReference type="OrthoDB" id="5067659at2"/>
<protein>
    <recommendedName>
        <fullName evidence="5">DUF2993 domain-containing protein</fullName>
    </recommendedName>
</protein>
<feature type="transmembrane region" description="Helical" evidence="2">
    <location>
        <begin position="29"/>
        <end position="49"/>
    </location>
</feature>
<organism evidence="3 4">
    <name type="scientific">Microbacterium testaceum</name>
    <name type="common">Aureobacterium testaceum</name>
    <name type="synonym">Brevibacterium testaceum</name>
    <dbReference type="NCBI Taxonomy" id="2033"/>
    <lineage>
        <taxon>Bacteria</taxon>
        <taxon>Bacillati</taxon>
        <taxon>Actinomycetota</taxon>
        <taxon>Actinomycetes</taxon>
        <taxon>Micrococcales</taxon>
        <taxon>Microbacteriaceae</taxon>
        <taxon>Microbacterium</taxon>
    </lineage>
</organism>
<keyword evidence="2" id="KW-0472">Membrane</keyword>
<keyword evidence="2" id="KW-1133">Transmembrane helix</keyword>
<evidence type="ECO:0000313" key="4">
    <source>
        <dbReference type="Proteomes" id="UP000319525"/>
    </source>
</evidence>
<comment type="caution">
    <text evidence="3">The sequence shown here is derived from an EMBL/GenBank/DDBJ whole genome shotgun (WGS) entry which is preliminary data.</text>
</comment>
<accession>A0A4Y3QIY3</accession>
<evidence type="ECO:0008006" key="5">
    <source>
        <dbReference type="Google" id="ProtNLM"/>
    </source>
</evidence>
<feature type="compositionally biased region" description="Pro residues" evidence="1">
    <location>
        <begin position="14"/>
        <end position="24"/>
    </location>
</feature>
<evidence type="ECO:0000256" key="2">
    <source>
        <dbReference type="SAM" id="Phobius"/>
    </source>
</evidence>
<dbReference type="Proteomes" id="UP000319525">
    <property type="component" value="Unassembled WGS sequence"/>
</dbReference>
<keyword evidence="2" id="KW-0812">Transmembrane</keyword>
<dbReference type="RefSeq" id="WP_141376166.1">
    <property type="nucleotide sequence ID" value="NZ_BJML01000002.1"/>
</dbReference>
<reference evidence="3 4" key="1">
    <citation type="submission" date="2019-06" db="EMBL/GenBank/DDBJ databases">
        <title>Whole genome shotgun sequence of Microbacterium testaceum NBRC 12675.</title>
        <authorList>
            <person name="Hosoyama A."/>
            <person name="Uohara A."/>
            <person name="Ohji S."/>
            <person name="Ichikawa N."/>
        </authorList>
    </citation>
    <scope>NUCLEOTIDE SEQUENCE [LARGE SCALE GENOMIC DNA]</scope>
    <source>
        <strain evidence="3 4">NBRC 12675</strain>
    </source>
</reference>